<evidence type="ECO:0000313" key="2">
    <source>
        <dbReference type="Proteomes" id="UP000001396"/>
    </source>
</evidence>
<comment type="caution">
    <text evidence="1">The sequence shown here is derived from an EMBL/GenBank/DDBJ whole genome shotgun (WGS) entry which is preliminary data.</text>
</comment>
<gene>
    <name evidence="1" type="ORF">PPL_09356</name>
</gene>
<dbReference type="GeneID" id="31364831"/>
<reference evidence="1 2" key="1">
    <citation type="journal article" date="2011" name="Genome Res.">
        <title>Phylogeny-wide analysis of social amoeba genomes highlights ancient origins for complex intercellular communication.</title>
        <authorList>
            <person name="Heidel A.J."/>
            <person name="Lawal H.M."/>
            <person name="Felder M."/>
            <person name="Schilde C."/>
            <person name="Helps N.R."/>
            <person name="Tunggal B."/>
            <person name="Rivero F."/>
            <person name="John U."/>
            <person name="Schleicher M."/>
            <person name="Eichinger L."/>
            <person name="Platzer M."/>
            <person name="Noegel A.A."/>
            <person name="Schaap P."/>
            <person name="Gloeckner G."/>
        </authorList>
    </citation>
    <scope>NUCLEOTIDE SEQUENCE [LARGE SCALE GENOMIC DNA]</scope>
    <source>
        <strain evidence="2">ATCC 26659 / Pp 5 / PN500</strain>
    </source>
</reference>
<evidence type="ECO:0000313" key="1">
    <source>
        <dbReference type="EMBL" id="EFA77857.1"/>
    </source>
</evidence>
<dbReference type="RefSeq" id="XP_020429985.1">
    <property type="nucleotide sequence ID" value="XM_020580152.1"/>
</dbReference>
<protein>
    <submittedName>
        <fullName evidence="1">Uncharacterized protein</fullName>
    </submittedName>
</protein>
<dbReference type="InParanoid" id="D3BLC3"/>
<dbReference type="Proteomes" id="UP000001396">
    <property type="component" value="Unassembled WGS sequence"/>
</dbReference>
<sequence length="273" mass="32381">MIHVVLVINRIKDIQTNIQTTCDSLKLKVVEYKQLQQTEQEIESKFKELHEFLVVEEHRLKIPIIDSKQQLEQQIDKQVMTYTTDNYQITTIIRSISQCSDHNEFISSNNNILFYFDDLNNNDDHSLLDKILEHNKTIKLYNFDDQQSTSQQYHLTFKNETNQSNQESNSIIICPITKTFVINEMIGVDEYSFMSACYDSQDHIYLFDGHGKNRVYIYRYNINNSTFERYTTIDITTYSHHITFLLKGYFYSFTPETKKIVKFDINSKTTADY</sequence>
<dbReference type="EMBL" id="ADBJ01000039">
    <property type="protein sequence ID" value="EFA77857.1"/>
    <property type="molecule type" value="Genomic_DNA"/>
</dbReference>
<proteinExistence type="predicted"/>
<keyword evidence="2" id="KW-1185">Reference proteome</keyword>
<organism evidence="1 2">
    <name type="scientific">Heterostelium pallidum (strain ATCC 26659 / Pp 5 / PN500)</name>
    <name type="common">Cellular slime mold</name>
    <name type="synonym">Polysphondylium pallidum</name>
    <dbReference type="NCBI Taxonomy" id="670386"/>
    <lineage>
        <taxon>Eukaryota</taxon>
        <taxon>Amoebozoa</taxon>
        <taxon>Evosea</taxon>
        <taxon>Eumycetozoa</taxon>
        <taxon>Dictyostelia</taxon>
        <taxon>Acytosteliales</taxon>
        <taxon>Acytosteliaceae</taxon>
        <taxon>Heterostelium</taxon>
    </lineage>
</organism>
<accession>D3BLC3</accession>
<name>D3BLC3_HETP5</name>
<dbReference type="AlphaFoldDB" id="D3BLC3"/>
<dbReference type="SUPFAM" id="SSF101898">
    <property type="entry name" value="NHL repeat"/>
    <property type="match status" value="1"/>
</dbReference>